<gene>
    <name evidence="7" type="ORF">AAFC00_001294</name>
</gene>
<protein>
    <recommendedName>
        <fullName evidence="6">alpha-1,2-Mannosidase</fullName>
        <ecNumber evidence="6">3.2.1.-</ecNumber>
    </recommendedName>
</protein>
<dbReference type="InterPro" id="IPR001382">
    <property type="entry name" value="Glyco_hydro_47"/>
</dbReference>
<evidence type="ECO:0000313" key="7">
    <source>
        <dbReference type="EMBL" id="KAL1311086.1"/>
    </source>
</evidence>
<evidence type="ECO:0000256" key="4">
    <source>
        <dbReference type="ARBA" id="ARBA00022801"/>
    </source>
</evidence>
<dbReference type="PANTHER" id="PTHR11742">
    <property type="entry name" value="MANNOSYL-OLIGOSACCHARIDE ALPHA-1,2-MANNOSIDASE-RELATED"/>
    <property type="match status" value="1"/>
</dbReference>
<dbReference type="GeneID" id="95974997"/>
<dbReference type="EC" id="3.2.1.-" evidence="6"/>
<dbReference type="PRINTS" id="PR00747">
    <property type="entry name" value="GLYHDRLASE47"/>
</dbReference>
<evidence type="ECO:0000256" key="2">
    <source>
        <dbReference type="ARBA" id="ARBA00004922"/>
    </source>
</evidence>
<evidence type="ECO:0000256" key="6">
    <source>
        <dbReference type="RuleBase" id="RU361193"/>
    </source>
</evidence>
<evidence type="ECO:0000256" key="3">
    <source>
        <dbReference type="ARBA" id="ARBA00007658"/>
    </source>
</evidence>
<organism evidence="7 8">
    <name type="scientific">Neodothiora populina</name>
    <dbReference type="NCBI Taxonomy" id="2781224"/>
    <lineage>
        <taxon>Eukaryota</taxon>
        <taxon>Fungi</taxon>
        <taxon>Dikarya</taxon>
        <taxon>Ascomycota</taxon>
        <taxon>Pezizomycotina</taxon>
        <taxon>Dothideomycetes</taxon>
        <taxon>Dothideomycetidae</taxon>
        <taxon>Dothideales</taxon>
        <taxon>Dothioraceae</taxon>
        <taxon>Neodothiora</taxon>
    </lineage>
</organism>
<comment type="pathway">
    <text evidence="2">Protein modification; protein glycosylation.</text>
</comment>
<comment type="cofactor">
    <cofactor evidence="1">
        <name>Ca(2+)</name>
        <dbReference type="ChEBI" id="CHEBI:29108"/>
    </cofactor>
</comment>
<evidence type="ECO:0000313" key="8">
    <source>
        <dbReference type="Proteomes" id="UP001562354"/>
    </source>
</evidence>
<comment type="similarity">
    <text evidence="3 6">Belongs to the glycosyl hydrolase 47 family.</text>
</comment>
<dbReference type="InterPro" id="IPR012341">
    <property type="entry name" value="6hp_glycosidase-like_sf"/>
</dbReference>
<dbReference type="Gene3D" id="1.50.10.10">
    <property type="match status" value="1"/>
</dbReference>
<name>A0ABR3PNE7_9PEZI</name>
<dbReference type="RefSeq" id="XP_069203935.1">
    <property type="nucleotide sequence ID" value="XM_069340467.1"/>
</dbReference>
<dbReference type="SUPFAM" id="SSF48225">
    <property type="entry name" value="Seven-hairpin glycosidases"/>
    <property type="match status" value="1"/>
</dbReference>
<dbReference type="Proteomes" id="UP001562354">
    <property type="component" value="Unassembled WGS sequence"/>
</dbReference>
<keyword evidence="6" id="KW-0326">Glycosidase</keyword>
<proteinExistence type="inferred from homology"/>
<dbReference type="Pfam" id="PF01532">
    <property type="entry name" value="Glyco_hydro_47"/>
    <property type="match status" value="1"/>
</dbReference>
<sequence>MVFGTRARYTRFLVIVAVFTLVLYTYRDRISEGSFYSLQGFNSNAAIGPDGHFDWSKLPIRHPVSSLHPVPTGEPLRLPKVQHTFPQESPKDKQVREQRRDAVRDAFVRGWESYKKHAWMADELAPISGRSKDHFGGWAATLVDALDTLWIMDLKDEFAEAVAAAVSIDFSGTTMEEINVFETTIRYLGGFLSAYDLSGDERLLIKAKELGEMLLVAFDTPNRMPVTRWRVNDARKRYAQEAHEVSLLAEIGSLTMEFTRLSQITNDSRWYDATYRIMEVFEAQQGQTRLPGMWPILVNAKSMNFTWHGSFALGAMADSLYEYLPKMHALLGGLEPMYEKLYHDAMAASIQYTIFRPMTPDSADILIAGTANVNEDMTGGLDFSGQHLVCFAGGMFGLGGKLFKDDKHLDIARRLTDGCIWTYRALPLGIMPEVFSITECPTNAPCAWNETYWKERVLNRKGRKATQGGATADMVIETDRLPKAFTAIGDRRYVLRPEAIESVFVMYRITGREDLLASAWDMFNAIQENTKTDLANGALADITRKDGKVTVVDSMESFWLAETLKYFYLVFSEPEVISLDDYVLNTEAHPFKVPKPRVG</sequence>
<keyword evidence="8" id="KW-1185">Reference proteome</keyword>
<accession>A0ABR3PNE7</accession>
<dbReference type="EMBL" id="JBFMKM010000003">
    <property type="protein sequence ID" value="KAL1311086.1"/>
    <property type="molecule type" value="Genomic_DNA"/>
</dbReference>
<dbReference type="PANTHER" id="PTHR11742:SF89">
    <property type="entry name" value="ALPHA-1,2-MANNOSIDASE"/>
    <property type="match status" value="1"/>
</dbReference>
<dbReference type="InterPro" id="IPR036026">
    <property type="entry name" value="Seven-hairpin_glycosidases"/>
</dbReference>
<keyword evidence="5" id="KW-1015">Disulfide bond</keyword>
<reference evidence="7 8" key="1">
    <citation type="submission" date="2024-07" db="EMBL/GenBank/DDBJ databases">
        <title>Draft sequence of the Neodothiora populina.</title>
        <authorList>
            <person name="Drown D.D."/>
            <person name="Schuette U.S."/>
            <person name="Buechlein A.B."/>
            <person name="Rusch D.R."/>
            <person name="Winton L.W."/>
            <person name="Adams G.A."/>
        </authorList>
    </citation>
    <scope>NUCLEOTIDE SEQUENCE [LARGE SCALE GENOMIC DNA]</scope>
    <source>
        <strain evidence="7 8">CPC 39397</strain>
    </source>
</reference>
<comment type="caution">
    <text evidence="7">The sequence shown here is derived from an EMBL/GenBank/DDBJ whole genome shotgun (WGS) entry which is preliminary data.</text>
</comment>
<evidence type="ECO:0000256" key="1">
    <source>
        <dbReference type="ARBA" id="ARBA00001913"/>
    </source>
</evidence>
<evidence type="ECO:0000256" key="5">
    <source>
        <dbReference type="ARBA" id="ARBA00023157"/>
    </source>
</evidence>
<dbReference type="InterPro" id="IPR050749">
    <property type="entry name" value="Glycosyl_Hydrolase_47"/>
</dbReference>
<keyword evidence="4 6" id="KW-0378">Hydrolase</keyword>